<dbReference type="Gene3D" id="2.60.40.420">
    <property type="entry name" value="Cupredoxins - blue copper proteins"/>
    <property type="match status" value="1"/>
</dbReference>
<evidence type="ECO:0000313" key="2">
    <source>
        <dbReference type="EMBL" id="GAL87313.1"/>
    </source>
</evidence>
<evidence type="ECO:0000313" key="3">
    <source>
        <dbReference type="Proteomes" id="UP000030185"/>
    </source>
</evidence>
<evidence type="ECO:0000259" key="1">
    <source>
        <dbReference type="Pfam" id="PF18962"/>
    </source>
</evidence>
<dbReference type="SUPFAM" id="SSF49503">
    <property type="entry name" value="Cupredoxins"/>
    <property type="match status" value="1"/>
</dbReference>
<organism evidence="2 3">
    <name type="scientific">Sporocytophaga myxococcoides</name>
    <dbReference type="NCBI Taxonomy" id="153721"/>
    <lineage>
        <taxon>Bacteria</taxon>
        <taxon>Pseudomonadati</taxon>
        <taxon>Bacteroidota</taxon>
        <taxon>Cytophagia</taxon>
        <taxon>Cytophagales</taxon>
        <taxon>Cytophagaceae</taxon>
        <taxon>Sporocytophaga</taxon>
    </lineage>
</organism>
<sequence>MAWFLSLNWLTSQLIFSNMKKHIQKLFFIVFMVLWGLAVSVAQTHQIAVVSSRFDPEVLNVGPNDTIEFIWQGNGNSSSSHPVKANDNSFASPAQGSVTSYKVFAKNLTPGANYSYICTAHSSMQGVINVSVTSSLADLRESKYEFHISPNPFDDELNLTIFPGNKNVKFIKIFDIIGKEVASIDLSNKVGPSAYKVDFSNLRPGLYFCNVYSDKGIIETRKVLRNRS</sequence>
<comment type="caution">
    <text evidence="2">The sequence shown here is derived from an EMBL/GenBank/DDBJ whole genome shotgun (WGS) entry which is preliminary data.</text>
</comment>
<dbReference type="EMBL" id="BBLT01000012">
    <property type="protein sequence ID" value="GAL87313.1"/>
    <property type="molecule type" value="Genomic_DNA"/>
</dbReference>
<gene>
    <name evidence="2" type="ORF">MYP_4543</name>
</gene>
<dbReference type="Pfam" id="PF18962">
    <property type="entry name" value="Por_Secre_tail"/>
    <property type="match status" value="1"/>
</dbReference>
<dbReference type="STRING" id="153721.MYP_4543"/>
<dbReference type="AlphaFoldDB" id="A0A098LMM1"/>
<protein>
    <recommendedName>
        <fullName evidence="1">Secretion system C-terminal sorting domain-containing protein</fullName>
    </recommendedName>
</protein>
<name>A0A098LMM1_9BACT</name>
<dbReference type="Proteomes" id="UP000030185">
    <property type="component" value="Unassembled WGS sequence"/>
</dbReference>
<dbReference type="InterPro" id="IPR008972">
    <property type="entry name" value="Cupredoxin"/>
</dbReference>
<dbReference type="InterPro" id="IPR026444">
    <property type="entry name" value="Secre_tail"/>
</dbReference>
<reference evidence="2 3" key="1">
    <citation type="submission" date="2014-09" db="EMBL/GenBank/DDBJ databases">
        <title>Sporocytophaga myxococcoides PG-01 genome sequencing.</title>
        <authorList>
            <person name="Liu L."/>
            <person name="Gao P.J."/>
            <person name="Chen G.J."/>
            <person name="Wang L.S."/>
        </authorList>
    </citation>
    <scope>NUCLEOTIDE SEQUENCE [LARGE SCALE GENOMIC DNA]</scope>
    <source>
        <strain evidence="2 3">PG-01</strain>
    </source>
</reference>
<dbReference type="eggNOG" id="COG3794">
    <property type="taxonomic scope" value="Bacteria"/>
</dbReference>
<dbReference type="NCBIfam" id="TIGR04183">
    <property type="entry name" value="Por_Secre_tail"/>
    <property type="match status" value="1"/>
</dbReference>
<proteinExistence type="predicted"/>
<keyword evidence="3" id="KW-1185">Reference proteome</keyword>
<feature type="domain" description="Secretion system C-terminal sorting" evidence="1">
    <location>
        <begin position="148"/>
        <end position="221"/>
    </location>
</feature>
<accession>A0A098LMM1</accession>